<gene>
    <name evidence="2" type="ORF">CUR178_04224</name>
</gene>
<dbReference type="AlphaFoldDB" id="A0A836KQ63"/>
<feature type="compositionally biased region" description="Basic and acidic residues" evidence="1">
    <location>
        <begin position="49"/>
        <end position="58"/>
    </location>
</feature>
<feature type="region of interest" description="Disordered" evidence="1">
    <location>
        <begin position="616"/>
        <end position="638"/>
    </location>
</feature>
<feature type="region of interest" description="Disordered" evidence="1">
    <location>
        <begin position="464"/>
        <end position="503"/>
    </location>
</feature>
<dbReference type="KEGG" id="lenr:94171445"/>
<protein>
    <submittedName>
        <fullName evidence="2">Uncharacterized protein</fullName>
    </submittedName>
</protein>
<feature type="region of interest" description="Disordered" evidence="1">
    <location>
        <begin position="1"/>
        <end position="71"/>
    </location>
</feature>
<keyword evidence="3" id="KW-1185">Reference proteome</keyword>
<feature type="region of interest" description="Disordered" evidence="1">
    <location>
        <begin position="181"/>
        <end position="219"/>
    </location>
</feature>
<feature type="compositionally biased region" description="Polar residues" evidence="1">
    <location>
        <begin position="670"/>
        <end position="683"/>
    </location>
</feature>
<accession>A0A836KQ63</accession>
<reference evidence="2 3" key="1">
    <citation type="submission" date="2021-02" db="EMBL/GenBank/DDBJ databases">
        <title>Leishmania (Mundinia) enrietti genome sequencing and assembly.</title>
        <authorList>
            <person name="Almutairi H."/>
            <person name="Gatherer D."/>
        </authorList>
    </citation>
    <scope>NUCLEOTIDE SEQUENCE [LARGE SCALE GENOMIC DNA]</scope>
    <source>
        <strain evidence="2">CUR178</strain>
    </source>
</reference>
<dbReference type="OrthoDB" id="266893at2759"/>
<comment type="caution">
    <text evidence="2">The sequence shown here is derived from an EMBL/GenBank/DDBJ whole genome shotgun (WGS) entry which is preliminary data.</text>
</comment>
<feature type="region of interest" description="Disordered" evidence="1">
    <location>
        <begin position="528"/>
        <end position="548"/>
    </location>
</feature>
<evidence type="ECO:0000313" key="3">
    <source>
        <dbReference type="Proteomes" id="UP000674179"/>
    </source>
</evidence>
<feature type="compositionally biased region" description="Acidic residues" evidence="1">
    <location>
        <begin position="757"/>
        <end position="766"/>
    </location>
</feature>
<dbReference type="RefSeq" id="XP_067691306.1">
    <property type="nucleotide sequence ID" value="XM_067835935.1"/>
</dbReference>
<evidence type="ECO:0000313" key="2">
    <source>
        <dbReference type="EMBL" id="KAG5474113.1"/>
    </source>
</evidence>
<feature type="compositionally biased region" description="Polar residues" evidence="1">
    <location>
        <begin position="107"/>
        <end position="134"/>
    </location>
</feature>
<dbReference type="GeneID" id="94171445"/>
<proteinExistence type="predicted"/>
<organism evidence="2 3">
    <name type="scientific">Leishmania enriettii</name>
    <dbReference type="NCBI Taxonomy" id="5663"/>
    <lineage>
        <taxon>Eukaryota</taxon>
        <taxon>Discoba</taxon>
        <taxon>Euglenozoa</taxon>
        <taxon>Kinetoplastea</taxon>
        <taxon>Metakinetoplastina</taxon>
        <taxon>Trypanosomatida</taxon>
        <taxon>Trypanosomatidae</taxon>
        <taxon>Leishmaniinae</taxon>
        <taxon>Leishmania</taxon>
    </lineage>
</organism>
<evidence type="ECO:0000256" key="1">
    <source>
        <dbReference type="SAM" id="MobiDB-lite"/>
    </source>
</evidence>
<feature type="compositionally biased region" description="Polar residues" evidence="1">
    <location>
        <begin position="465"/>
        <end position="479"/>
    </location>
</feature>
<feature type="region of interest" description="Disordered" evidence="1">
    <location>
        <begin position="102"/>
        <end position="163"/>
    </location>
</feature>
<sequence>MITAPQSRAVCDRPAREAPSFHTSYSSILHPSGAEFLSHPRDVAAPARPTKENEKEEGSCMSPPQLPFRSPAHRCATHRNIDGPAALDKPWLTAPPAHGILKRRGRMNSTRAAPSAVSVTGPSSSARCVRTSSGALKAGAGGPDARPFSSLESMRPPKSSKQARHVAFDEAAIKHLDASASNLGYNHSRPGTRPENVQRGTAMPPSYAASDVGGGRPPTDTAGSIGKANADSWGADSEWFNEEFGAQLTPAAATAVSATASLTPLSVAVTSESAPFSSSDLTTCSSQGSLPFSSTPMPAATSTAARVTTRQLGMPDGEQGQHEAGDCQALCTSASSAPFGRFRSTRVLLGAIISAGSSSVSTSEASGDEGSGLSPVLTYGDASFDTSAHSGYNSVVTSSRSSNTVSSALPLSAADLRRRSPPEAPSLATSVAPPDSGQASGSRRGSNHRRLLSSSVYPSRLEASLTDSAGSGQRAQSGEQEAAPVPPQTRILAPDSSDRESPTIGAMKLSAGERRLLQAVMQVNERKRLADPNDAPSVTLSRMNTSSSPIVRVETPSRTLGNSAGGNLSSTSVFLSRAATEDEGALWGTTQVQGDPHATVLSAEARQFLDVSAPSLSCTTPSRSRVSRAATEGGAGRADLSRRTRVVGAQLSSRVISTVLPTPIAAASDTHGNPESNTIASAETTSGGVVPSSSPSSRPMLPAAKGNDAQASRRDATATAASPALSTETLRSSTLMSRLHSHGVKMSAVQQAHRQLEDEDEDEDESEPHIHVPEPTPRIPVGKLEWEAQRRRCGDER</sequence>
<name>A0A836KQ63_LEIEN</name>
<dbReference type="Proteomes" id="UP000674179">
    <property type="component" value="Chromosome 29"/>
</dbReference>
<feature type="region of interest" description="Disordered" evidence="1">
    <location>
        <begin position="412"/>
        <end position="450"/>
    </location>
</feature>
<feature type="region of interest" description="Disordered" evidence="1">
    <location>
        <begin position="665"/>
        <end position="797"/>
    </location>
</feature>
<dbReference type="EMBL" id="JAFHKP010000029">
    <property type="protein sequence ID" value="KAG5474113.1"/>
    <property type="molecule type" value="Genomic_DNA"/>
</dbReference>
<feature type="compositionally biased region" description="Polar residues" evidence="1">
    <location>
        <begin position="536"/>
        <end position="548"/>
    </location>
</feature>
<feature type="compositionally biased region" description="Low complexity" evidence="1">
    <location>
        <begin position="684"/>
        <end position="697"/>
    </location>
</feature>
<feature type="compositionally biased region" description="Basic and acidic residues" evidence="1">
    <location>
        <begin position="784"/>
        <end position="797"/>
    </location>
</feature>
<feature type="compositionally biased region" description="Polar residues" evidence="1">
    <location>
        <begin position="725"/>
        <end position="736"/>
    </location>
</feature>